<accession>A0ABS1P9M9</accession>
<proteinExistence type="predicted"/>
<dbReference type="EMBL" id="JAERRH010000017">
    <property type="protein sequence ID" value="MBL1109085.1"/>
    <property type="molecule type" value="Genomic_DNA"/>
</dbReference>
<name>A0ABS1P9M9_9ACTN</name>
<evidence type="ECO:0000313" key="2">
    <source>
        <dbReference type="Proteomes" id="UP000621386"/>
    </source>
</evidence>
<dbReference type="Proteomes" id="UP000621386">
    <property type="component" value="Unassembled WGS sequence"/>
</dbReference>
<sequence length="55" mass="5878">MSVDSAGFSGLDCRREVGKLQGQTGLLVLDPFGEGGGRLVEILREHQHGSAQRLV</sequence>
<protein>
    <submittedName>
        <fullName evidence="1">Uncharacterized protein</fullName>
    </submittedName>
</protein>
<organism evidence="1 2">
    <name type="scientific">Streptomyces musisoli</name>
    <dbReference type="NCBI Taxonomy" id="2802280"/>
    <lineage>
        <taxon>Bacteria</taxon>
        <taxon>Bacillati</taxon>
        <taxon>Actinomycetota</taxon>
        <taxon>Actinomycetes</taxon>
        <taxon>Kitasatosporales</taxon>
        <taxon>Streptomycetaceae</taxon>
        <taxon>Streptomyces</taxon>
    </lineage>
</organism>
<reference evidence="1 2" key="1">
    <citation type="submission" date="2021-01" db="EMBL/GenBank/DDBJ databases">
        <title>WGS of actinomycetes isolated from Thailand.</title>
        <authorList>
            <person name="Thawai C."/>
        </authorList>
    </citation>
    <scope>NUCLEOTIDE SEQUENCE [LARGE SCALE GENOMIC DNA]</scope>
    <source>
        <strain evidence="1 2">CH5-8</strain>
    </source>
</reference>
<evidence type="ECO:0000313" key="1">
    <source>
        <dbReference type="EMBL" id="MBL1109085.1"/>
    </source>
</evidence>
<keyword evidence="2" id="KW-1185">Reference proteome</keyword>
<comment type="caution">
    <text evidence="1">The sequence shown here is derived from an EMBL/GenBank/DDBJ whole genome shotgun (WGS) entry which is preliminary data.</text>
</comment>
<dbReference type="RefSeq" id="WP_201824852.1">
    <property type="nucleotide sequence ID" value="NZ_JAERRH010000017.1"/>
</dbReference>
<gene>
    <name evidence="1" type="ORF">JK361_31630</name>
</gene>